<dbReference type="InterPro" id="IPR008971">
    <property type="entry name" value="HSP40/DnaJ_pept-bd"/>
</dbReference>
<dbReference type="InterPro" id="IPR001623">
    <property type="entry name" value="DnaJ_domain"/>
</dbReference>
<sequence>MSKRDYYEVLGVSKSASVAEIKTAYRKLAKQYHPDKLKDGTSDTKMQELNQAYEVLSDENKRRKYDQYGHDAEKYGQGFGGFSGFEGFSGGDFSGFGGFEDIFNMFTGKGSSRRNRPMQGDDLEKEIEISFIDSIVGTDLKIEAQKYNLCLFCKGSGNDSSATMNTCSTCDGHGKIQRNKSSLFGSRTFVYEQCHSCNGSGRISSQKCKHCKGHKYQKEIKTIKINILPGTKNESVVKLSGYGSPGYNGGPSGDLYIVIRVRPHKYYQRVENDLYLQLPVSFLDILKESTISIPTPWGEKRIKLSKKYNSEKTIKVPNAGIKTSKGFNDLKLVLKVVMPDLDKKTTKELLEATKNFKDKTSSDFVASVLKAK</sequence>
<evidence type="ECO:0000256" key="3">
    <source>
        <dbReference type="ARBA" id="ARBA00022771"/>
    </source>
</evidence>
<accession>A0AAX3F0I5</accession>
<dbReference type="SUPFAM" id="SSF46565">
    <property type="entry name" value="Chaperone J-domain"/>
    <property type="match status" value="1"/>
</dbReference>
<dbReference type="GO" id="GO:0005524">
    <property type="term" value="F:ATP binding"/>
    <property type="evidence" value="ECO:0007669"/>
    <property type="project" value="InterPro"/>
</dbReference>
<evidence type="ECO:0000256" key="4">
    <source>
        <dbReference type="ARBA" id="ARBA00022833"/>
    </source>
</evidence>
<organism evidence="9 10">
    <name type="scientific">Mycoplasmopsis synoviae</name>
    <name type="common">Mycoplasma synoviae</name>
    <dbReference type="NCBI Taxonomy" id="2109"/>
    <lineage>
        <taxon>Bacteria</taxon>
        <taxon>Bacillati</taxon>
        <taxon>Mycoplasmatota</taxon>
        <taxon>Mycoplasmoidales</taxon>
        <taxon>Metamycoplasmataceae</taxon>
        <taxon>Mycoplasmopsis</taxon>
    </lineage>
</organism>
<dbReference type="Gene3D" id="2.60.260.20">
    <property type="entry name" value="Urease metallochaperone UreE, N-terminal domain"/>
    <property type="match status" value="2"/>
</dbReference>
<comment type="function">
    <text evidence="5">Participates actively in the response to hyperosmotic and heat shock by preventing the aggregation of stress-denatured proteins and by disaggregating proteins, also in an autonomous, DnaK-independent fashion. Unfolded proteins bind initially to DnaJ; upon interaction with the DnaJ-bound protein, DnaK hydrolyzes its bound ATP, resulting in the formation of a stable complex. GrpE releases ADP from DnaK; ATP binding to DnaK triggers the release of the substrate protein, thus completing the reaction cycle. Several rounds of ATP-dependent interactions between DnaJ, DnaK and GrpE are required for fully efficient folding. Also involved, together with DnaK and GrpE, in the DNA replication of plasmids through activation of initiation proteins.</text>
</comment>
<dbReference type="GO" id="GO:0031072">
    <property type="term" value="F:heat shock protein binding"/>
    <property type="evidence" value="ECO:0007669"/>
    <property type="project" value="InterPro"/>
</dbReference>
<comment type="similarity">
    <text evidence="5">Belongs to the DnaJ family.</text>
</comment>
<reference evidence="9" key="1">
    <citation type="submission" date="2022-10" db="EMBL/GenBank/DDBJ databases">
        <authorList>
            <person name="Wei X."/>
        </authorList>
    </citation>
    <scope>NUCLEOTIDE SEQUENCE</scope>
    <source>
        <strain evidence="9">SD2</strain>
    </source>
</reference>
<feature type="binding site" evidence="5">
    <location>
        <position position="208"/>
    </location>
    <ligand>
        <name>Zn(2+)</name>
        <dbReference type="ChEBI" id="CHEBI:29105"/>
        <label>1</label>
    </ligand>
</feature>
<dbReference type="GO" id="GO:0008270">
    <property type="term" value="F:zinc ion binding"/>
    <property type="evidence" value="ECO:0007669"/>
    <property type="project" value="UniProtKB-UniRule"/>
</dbReference>
<evidence type="ECO:0000256" key="5">
    <source>
        <dbReference type="HAMAP-Rule" id="MF_01152"/>
    </source>
</evidence>
<feature type="binding site" evidence="5">
    <location>
        <position position="153"/>
    </location>
    <ligand>
        <name>Zn(2+)</name>
        <dbReference type="ChEBI" id="CHEBI:29105"/>
        <label>1</label>
    </ligand>
</feature>
<comment type="subcellular location">
    <subcellularLocation>
        <location evidence="5">Cytoplasm</location>
    </subcellularLocation>
</comment>
<dbReference type="Pfam" id="PF00684">
    <property type="entry name" value="DnaJ_CXXCXGXG"/>
    <property type="match status" value="1"/>
</dbReference>
<comment type="caution">
    <text evidence="5">Lacks conserved residue(s) required for the propagation of feature annotation.</text>
</comment>
<evidence type="ECO:0000256" key="6">
    <source>
        <dbReference type="PROSITE-ProRule" id="PRU00546"/>
    </source>
</evidence>
<dbReference type="CDD" id="cd06257">
    <property type="entry name" value="DnaJ"/>
    <property type="match status" value="1"/>
</dbReference>
<keyword evidence="3 5" id="KW-0863">Zinc-finger</keyword>
<dbReference type="SUPFAM" id="SSF57938">
    <property type="entry name" value="DnaJ/Hsp40 cysteine-rich domain"/>
    <property type="match status" value="1"/>
</dbReference>
<feature type="binding site" evidence="5">
    <location>
        <position position="197"/>
    </location>
    <ligand>
        <name>Zn(2+)</name>
        <dbReference type="ChEBI" id="CHEBI:29105"/>
        <label>2</label>
    </ligand>
</feature>
<proteinExistence type="inferred from homology"/>
<dbReference type="InterPro" id="IPR036410">
    <property type="entry name" value="HSP_DnaJ_Cys-rich_dom_sf"/>
</dbReference>
<comment type="subunit">
    <text evidence="5">Homodimer.</text>
</comment>
<feature type="zinc finger region" description="CR-type" evidence="6">
    <location>
        <begin position="137"/>
        <end position="220"/>
    </location>
</feature>
<dbReference type="GO" id="GO:0005737">
    <property type="term" value="C:cytoplasm"/>
    <property type="evidence" value="ECO:0007669"/>
    <property type="project" value="UniProtKB-SubCell"/>
</dbReference>
<feature type="binding site" evidence="5">
    <location>
        <position position="150"/>
    </location>
    <ligand>
        <name>Zn(2+)</name>
        <dbReference type="ChEBI" id="CHEBI:29105"/>
        <label>1</label>
    </ligand>
</feature>
<keyword evidence="5" id="KW-0143">Chaperone</keyword>
<feature type="binding site" evidence="5">
    <location>
        <position position="170"/>
    </location>
    <ligand>
        <name>Zn(2+)</name>
        <dbReference type="ChEBI" id="CHEBI:29105"/>
        <label>2</label>
    </ligand>
</feature>
<dbReference type="CDD" id="cd10747">
    <property type="entry name" value="DnaJ_C"/>
    <property type="match status" value="1"/>
</dbReference>
<feature type="domain" description="CR-type" evidence="8">
    <location>
        <begin position="137"/>
        <end position="220"/>
    </location>
</feature>
<dbReference type="GO" id="GO:0006260">
    <property type="term" value="P:DNA replication"/>
    <property type="evidence" value="ECO:0007669"/>
    <property type="project" value="UniProtKB-KW"/>
</dbReference>
<reference evidence="9" key="2">
    <citation type="submission" date="2022-11" db="EMBL/GenBank/DDBJ databases">
        <title>complete genomes of mycoplasma synoviae ZX313 strain and SD2 strain.</title>
        <authorList>
            <person name="Zhong Q."/>
        </authorList>
    </citation>
    <scope>NUCLEOTIDE SEQUENCE</scope>
    <source>
        <strain evidence="9">SD2</strain>
    </source>
</reference>
<dbReference type="PROSITE" id="PS50076">
    <property type="entry name" value="DNAJ_2"/>
    <property type="match status" value="1"/>
</dbReference>
<keyword evidence="4 5" id="KW-0862">Zinc</keyword>
<evidence type="ECO:0000313" key="9">
    <source>
        <dbReference type="EMBL" id="UZW64371.1"/>
    </source>
</evidence>
<dbReference type="SMART" id="SM00271">
    <property type="entry name" value="DnaJ"/>
    <property type="match status" value="1"/>
</dbReference>
<evidence type="ECO:0000256" key="2">
    <source>
        <dbReference type="ARBA" id="ARBA00022737"/>
    </source>
</evidence>
<dbReference type="CDD" id="cd10719">
    <property type="entry name" value="DnaJ_zf"/>
    <property type="match status" value="1"/>
</dbReference>
<feature type="binding site" evidence="5">
    <location>
        <position position="194"/>
    </location>
    <ligand>
        <name>Zn(2+)</name>
        <dbReference type="ChEBI" id="CHEBI:29105"/>
        <label>2</label>
    </ligand>
</feature>
<dbReference type="Pfam" id="PF00226">
    <property type="entry name" value="DnaJ"/>
    <property type="match status" value="1"/>
</dbReference>
<protein>
    <recommendedName>
        <fullName evidence="5">Chaperone protein DnaJ</fullName>
    </recommendedName>
</protein>
<evidence type="ECO:0000259" key="7">
    <source>
        <dbReference type="PROSITE" id="PS50076"/>
    </source>
</evidence>
<dbReference type="InterPro" id="IPR001305">
    <property type="entry name" value="HSP_DnaJ_Cys-rich_dom"/>
</dbReference>
<feature type="domain" description="J" evidence="7">
    <location>
        <begin position="5"/>
        <end position="69"/>
    </location>
</feature>
<evidence type="ECO:0000256" key="1">
    <source>
        <dbReference type="ARBA" id="ARBA00022723"/>
    </source>
</evidence>
<dbReference type="Gene3D" id="2.10.230.10">
    <property type="entry name" value="Heat shock protein DnaJ, cysteine-rich domain"/>
    <property type="match status" value="1"/>
</dbReference>
<dbReference type="Pfam" id="PF01556">
    <property type="entry name" value="DnaJ_C"/>
    <property type="match status" value="1"/>
</dbReference>
<dbReference type="FunFam" id="2.10.230.10:FF:000001">
    <property type="entry name" value="DnaJ subfamily A member 2"/>
    <property type="match status" value="1"/>
</dbReference>
<dbReference type="HAMAP" id="MF_01152">
    <property type="entry name" value="DnaJ"/>
    <property type="match status" value="1"/>
</dbReference>
<dbReference type="PROSITE" id="PS51188">
    <property type="entry name" value="ZF_CR"/>
    <property type="match status" value="1"/>
</dbReference>
<feature type="binding site" evidence="5">
    <location>
        <position position="211"/>
    </location>
    <ligand>
        <name>Zn(2+)</name>
        <dbReference type="ChEBI" id="CHEBI:29105"/>
        <label>1</label>
    </ligand>
</feature>
<dbReference type="GO" id="GO:0042026">
    <property type="term" value="P:protein refolding"/>
    <property type="evidence" value="ECO:0007669"/>
    <property type="project" value="TreeGrafter"/>
</dbReference>
<keyword evidence="1 5" id="KW-0479">Metal-binding</keyword>
<dbReference type="GO" id="GO:0009408">
    <property type="term" value="P:response to heat"/>
    <property type="evidence" value="ECO:0007669"/>
    <property type="project" value="InterPro"/>
</dbReference>
<dbReference type="Proteomes" id="UP001164481">
    <property type="component" value="Chromosome"/>
</dbReference>
<dbReference type="InterPro" id="IPR002939">
    <property type="entry name" value="DnaJ_C"/>
</dbReference>
<dbReference type="InterPro" id="IPR012724">
    <property type="entry name" value="DnaJ"/>
</dbReference>
<dbReference type="GO" id="GO:0051082">
    <property type="term" value="F:unfolded protein binding"/>
    <property type="evidence" value="ECO:0007669"/>
    <property type="project" value="UniProtKB-UniRule"/>
</dbReference>
<dbReference type="SUPFAM" id="SSF49493">
    <property type="entry name" value="HSP40/DnaJ peptide-binding domain"/>
    <property type="match status" value="2"/>
</dbReference>
<dbReference type="PANTHER" id="PTHR43096:SF10">
    <property type="entry name" value="CHAPERONE PROTEIN DNAJ A6, CHLOROPLASTIC"/>
    <property type="match status" value="1"/>
</dbReference>
<evidence type="ECO:0000313" key="10">
    <source>
        <dbReference type="Proteomes" id="UP001164481"/>
    </source>
</evidence>
<keyword evidence="5" id="KW-0963">Cytoplasm</keyword>
<dbReference type="InterPro" id="IPR036869">
    <property type="entry name" value="J_dom_sf"/>
</dbReference>
<dbReference type="RefSeq" id="WP_154221668.1">
    <property type="nucleotide sequence ID" value="NZ_CP034544.1"/>
</dbReference>
<name>A0AAX3F0I5_MYCSY</name>
<dbReference type="Gene3D" id="1.10.287.110">
    <property type="entry name" value="DnaJ domain"/>
    <property type="match status" value="1"/>
</dbReference>
<keyword evidence="5" id="KW-0235">DNA replication</keyword>
<dbReference type="EMBL" id="CP107525">
    <property type="protein sequence ID" value="UZW64371.1"/>
    <property type="molecule type" value="Genomic_DNA"/>
</dbReference>
<dbReference type="PANTHER" id="PTHR43096">
    <property type="entry name" value="DNAJ HOMOLOG 1, MITOCHONDRIAL-RELATED"/>
    <property type="match status" value="1"/>
</dbReference>
<feature type="binding site" evidence="5">
    <location>
        <position position="167"/>
    </location>
    <ligand>
        <name>Zn(2+)</name>
        <dbReference type="ChEBI" id="CHEBI:29105"/>
        <label>2</label>
    </ligand>
</feature>
<comment type="cofactor">
    <cofactor evidence="5">
        <name>Zn(2+)</name>
        <dbReference type="ChEBI" id="CHEBI:29105"/>
    </cofactor>
    <text evidence="5">Binds 2 Zn(2+) ions per monomer.</text>
</comment>
<evidence type="ECO:0000259" key="8">
    <source>
        <dbReference type="PROSITE" id="PS51188"/>
    </source>
</evidence>
<dbReference type="AlphaFoldDB" id="A0AAX3F0I5"/>
<comment type="domain">
    <text evidence="5">The J domain is necessary and sufficient to stimulate DnaK ATPase activity. Zinc center 1 plays an important role in the autonomous, DnaK-independent chaperone activity of DnaJ. Zinc center 2 is essential for interaction with DnaK and for DnaJ activity.</text>
</comment>
<keyword evidence="2 5" id="KW-0677">Repeat</keyword>
<dbReference type="PRINTS" id="PR00625">
    <property type="entry name" value="JDOMAIN"/>
</dbReference>
<gene>
    <name evidence="5" type="primary">dnaJ</name>
    <name evidence="9" type="ORF">OIE46_03305</name>
</gene>
<keyword evidence="5" id="KW-0346">Stress response</keyword>